<dbReference type="SUPFAM" id="SSF51197">
    <property type="entry name" value="Clavaminate synthase-like"/>
    <property type="match status" value="1"/>
</dbReference>
<name>A0A3L6SXU4_PANMI</name>
<dbReference type="InterPro" id="IPR005123">
    <property type="entry name" value="Oxoglu/Fe-dep_dioxygenase_dom"/>
</dbReference>
<evidence type="ECO:0000259" key="1">
    <source>
        <dbReference type="PROSITE" id="PS51471"/>
    </source>
</evidence>
<dbReference type="Gene3D" id="2.60.120.330">
    <property type="entry name" value="B-lactam Antibiotic, Isopenicillin N Synthase, Chain"/>
    <property type="match status" value="1"/>
</dbReference>
<dbReference type="InterPro" id="IPR027443">
    <property type="entry name" value="IPNS-like_sf"/>
</dbReference>
<gene>
    <name evidence="2" type="ORF">C2845_PM05G13780</name>
</gene>
<evidence type="ECO:0000313" key="3">
    <source>
        <dbReference type="Proteomes" id="UP000275267"/>
    </source>
</evidence>
<dbReference type="Proteomes" id="UP000275267">
    <property type="component" value="Unassembled WGS sequence"/>
</dbReference>
<dbReference type="Pfam" id="PF03171">
    <property type="entry name" value="2OG-FeII_Oxy"/>
    <property type="match status" value="1"/>
</dbReference>
<sequence length="147" mass="16056">MGLAVHTDSGFFTFITQSPVPGLQLLRRGPDRWVTVPAPPGAFVVVLGDLFQLLTNGRFRSAFHRAVVNRERDRISVPYFLGPPADMEVAPLASAVQLGRKAAFRAVTWPEYMGVRGKALRTDASALALLQVAEEEEDDGMPVPPKN</sequence>
<dbReference type="EMBL" id="PQIB02000003">
    <property type="protein sequence ID" value="RLN29292.1"/>
    <property type="molecule type" value="Genomic_DNA"/>
</dbReference>
<feature type="domain" description="Fe2OG dioxygenase" evidence="1">
    <location>
        <begin position="1"/>
        <end position="83"/>
    </location>
</feature>
<accession>A0A3L6SXU4</accession>
<dbReference type="InterPro" id="IPR050231">
    <property type="entry name" value="Iron_ascorbate_oxido_reductase"/>
</dbReference>
<keyword evidence="3" id="KW-1185">Reference proteome</keyword>
<dbReference type="PROSITE" id="PS51471">
    <property type="entry name" value="FE2OG_OXY"/>
    <property type="match status" value="1"/>
</dbReference>
<protein>
    <recommendedName>
        <fullName evidence="1">Fe2OG dioxygenase domain-containing protein</fullName>
    </recommendedName>
</protein>
<evidence type="ECO:0000313" key="2">
    <source>
        <dbReference type="EMBL" id="RLN29292.1"/>
    </source>
</evidence>
<dbReference type="STRING" id="4540.A0A3L6SXU4"/>
<comment type="caution">
    <text evidence="2">The sequence shown here is derived from an EMBL/GenBank/DDBJ whole genome shotgun (WGS) entry which is preliminary data.</text>
</comment>
<reference evidence="3" key="1">
    <citation type="journal article" date="2019" name="Nat. Commun.">
        <title>The genome of broomcorn millet.</title>
        <authorList>
            <person name="Zou C."/>
            <person name="Miki D."/>
            <person name="Li D."/>
            <person name="Tang Q."/>
            <person name="Xiao L."/>
            <person name="Rajput S."/>
            <person name="Deng P."/>
            <person name="Jia W."/>
            <person name="Huang R."/>
            <person name="Zhang M."/>
            <person name="Sun Y."/>
            <person name="Hu J."/>
            <person name="Fu X."/>
            <person name="Schnable P.S."/>
            <person name="Li F."/>
            <person name="Zhang H."/>
            <person name="Feng B."/>
            <person name="Zhu X."/>
            <person name="Liu R."/>
            <person name="Schnable J.C."/>
            <person name="Zhu J.-K."/>
            <person name="Zhang H."/>
        </authorList>
    </citation>
    <scope>NUCLEOTIDE SEQUENCE [LARGE SCALE GENOMIC DNA]</scope>
</reference>
<dbReference type="InterPro" id="IPR044861">
    <property type="entry name" value="IPNS-like_FE2OG_OXY"/>
</dbReference>
<dbReference type="PANTHER" id="PTHR47990">
    <property type="entry name" value="2-OXOGLUTARATE (2OG) AND FE(II)-DEPENDENT OXYGENASE SUPERFAMILY PROTEIN-RELATED"/>
    <property type="match status" value="1"/>
</dbReference>
<proteinExistence type="predicted"/>
<dbReference type="OrthoDB" id="288590at2759"/>
<dbReference type="AlphaFoldDB" id="A0A3L6SXU4"/>
<organism evidence="2 3">
    <name type="scientific">Panicum miliaceum</name>
    <name type="common">Proso millet</name>
    <name type="synonym">Broomcorn millet</name>
    <dbReference type="NCBI Taxonomy" id="4540"/>
    <lineage>
        <taxon>Eukaryota</taxon>
        <taxon>Viridiplantae</taxon>
        <taxon>Streptophyta</taxon>
        <taxon>Embryophyta</taxon>
        <taxon>Tracheophyta</taxon>
        <taxon>Spermatophyta</taxon>
        <taxon>Magnoliopsida</taxon>
        <taxon>Liliopsida</taxon>
        <taxon>Poales</taxon>
        <taxon>Poaceae</taxon>
        <taxon>PACMAD clade</taxon>
        <taxon>Panicoideae</taxon>
        <taxon>Panicodae</taxon>
        <taxon>Paniceae</taxon>
        <taxon>Panicinae</taxon>
        <taxon>Panicum</taxon>
        <taxon>Panicum sect. Panicum</taxon>
    </lineage>
</organism>